<dbReference type="RefSeq" id="WP_145431715.1">
    <property type="nucleotide sequence ID" value="NZ_CP036339.1"/>
</dbReference>
<sequence>MSSSKPPNSRSEAGSVPAAVVNRLSLYLRELQHLVAEGIQTTSSSQLGERLGFSDAQVRKDLAHFGAFGHPGVGYRCDELISEIRRILGTDRVWTVALVGVGNLGRALLGYKGFESQGFRVAAAFDSDPAKVGDRVEGVEIRSIEEIGQIVARGAIDLGMVAVPAGFAQAVADVLVAAGVRGIVNFAPVSLALPEGVSQVGVDLARELEQVSFAVASRLRAEGA</sequence>
<dbReference type="InterPro" id="IPR058236">
    <property type="entry name" value="Rex_actinobacterial-type"/>
</dbReference>
<comment type="function">
    <text evidence="7">Modulates transcription in response to changes in cellular NADH/NAD(+) redox state.</text>
</comment>
<dbReference type="InterPro" id="IPR003781">
    <property type="entry name" value="CoA-bd"/>
</dbReference>
<dbReference type="Gene3D" id="1.10.10.10">
    <property type="entry name" value="Winged helix-like DNA-binding domain superfamily/Winged helix DNA-binding domain"/>
    <property type="match status" value="1"/>
</dbReference>
<keyword evidence="5 7" id="KW-0238">DNA-binding</keyword>
<dbReference type="InterPro" id="IPR009718">
    <property type="entry name" value="Rex_DNA-bd_C_dom"/>
</dbReference>
<dbReference type="PANTHER" id="PTHR35786:SF1">
    <property type="entry name" value="REDOX-SENSING TRANSCRIPTIONAL REPRESSOR REX 1"/>
    <property type="match status" value="1"/>
</dbReference>
<dbReference type="GO" id="GO:0051775">
    <property type="term" value="P:response to redox state"/>
    <property type="evidence" value="ECO:0007669"/>
    <property type="project" value="InterPro"/>
</dbReference>
<dbReference type="SUPFAM" id="SSF51735">
    <property type="entry name" value="NAD(P)-binding Rossmann-fold domains"/>
    <property type="match status" value="1"/>
</dbReference>
<dbReference type="SMART" id="SM00881">
    <property type="entry name" value="CoA_binding"/>
    <property type="match status" value="1"/>
</dbReference>
<dbReference type="InterPro" id="IPR036390">
    <property type="entry name" value="WH_DNA-bd_sf"/>
</dbReference>
<comment type="subunit">
    <text evidence="7">Homodimer.</text>
</comment>
<comment type="subcellular location">
    <subcellularLocation>
        <location evidence="7">Cytoplasm</location>
    </subcellularLocation>
</comment>
<evidence type="ECO:0000256" key="5">
    <source>
        <dbReference type="ARBA" id="ARBA00023125"/>
    </source>
</evidence>
<dbReference type="Pfam" id="PF02629">
    <property type="entry name" value="CoA_binding"/>
    <property type="match status" value="1"/>
</dbReference>
<keyword evidence="1 7" id="KW-0963">Cytoplasm</keyword>
<dbReference type="NCBIfam" id="NF003993">
    <property type="entry name" value="PRK05472.2-2"/>
    <property type="match status" value="1"/>
</dbReference>
<dbReference type="InterPro" id="IPR022876">
    <property type="entry name" value="Tscrpt_rep_Rex"/>
</dbReference>
<evidence type="ECO:0000259" key="8">
    <source>
        <dbReference type="SMART" id="SM00881"/>
    </source>
</evidence>
<dbReference type="SUPFAM" id="SSF46785">
    <property type="entry name" value="Winged helix' DNA-binding domain"/>
    <property type="match status" value="1"/>
</dbReference>
<name>A0A517TUS7_9BACT</name>
<dbReference type="GO" id="GO:0005737">
    <property type="term" value="C:cytoplasm"/>
    <property type="evidence" value="ECO:0007669"/>
    <property type="project" value="UniProtKB-SubCell"/>
</dbReference>
<dbReference type="Proteomes" id="UP000317909">
    <property type="component" value="Chromosome"/>
</dbReference>
<reference evidence="9 10" key="1">
    <citation type="submission" date="2019-02" db="EMBL/GenBank/DDBJ databases">
        <title>Deep-cultivation of Planctomycetes and their phenomic and genomic characterization uncovers novel biology.</title>
        <authorList>
            <person name="Wiegand S."/>
            <person name="Jogler M."/>
            <person name="Boedeker C."/>
            <person name="Pinto D."/>
            <person name="Vollmers J."/>
            <person name="Rivas-Marin E."/>
            <person name="Kohn T."/>
            <person name="Peeters S.H."/>
            <person name="Heuer A."/>
            <person name="Rast P."/>
            <person name="Oberbeckmann S."/>
            <person name="Bunk B."/>
            <person name="Jeske O."/>
            <person name="Meyerdierks A."/>
            <person name="Storesund J.E."/>
            <person name="Kallscheuer N."/>
            <person name="Luecker S."/>
            <person name="Lage O.M."/>
            <person name="Pohl T."/>
            <person name="Merkel B.J."/>
            <person name="Hornburger P."/>
            <person name="Mueller R.-W."/>
            <person name="Bruemmer F."/>
            <person name="Labrenz M."/>
            <person name="Spormann A.M."/>
            <person name="Op den Camp H."/>
            <person name="Overmann J."/>
            <person name="Amann R."/>
            <person name="Jetten M.S.M."/>
            <person name="Mascher T."/>
            <person name="Medema M.H."/>
            <person name="Devos D.P."/>
            <person name="Kaster A.-K."/>
            <person name="Ovreas L."/>
            <person name="Rohde M."/>
            <person name="Galperin M.Y."/>
            <person name="Jogler C."/>
        </authorList>
    </citation>
    <scope>NUCLEOTIDE SEQUENCE [LARGE SCALE GENOMIC DNA]</scope>
    <source>
        <strain evidence="9 10">I41</strain>
    </source>
</reference>
<dbReference type="GO" id="GO:0045892">
    <property type="term" value="P:negative regulation of DNA-templated transcription"/>
    <property type="evidence" value="ECO:0007669"/>
    <property type="project" value="InterPro"/>
</dbReference>
<evidence type="ECO:0000256" key="6">
    <source>
        <dbReference type="ARBA" id="ARBA00023163"/>
    </source>
</evidence>
<keyword evidence="2 7" id="KW-0678">Repressor</keyword>
<dbReference type="EMBL" id="CP036339">
    <property type="protein sequence ID" value="QDT72118.1"/>
    <property type="molecule type" value="Genomic_DNA"/>
</dbReference>
<dbReference type="InterPro" id="IPR036388">
    <property type="entry name" value="WH-like_DNA-bd_sf"/>
</dbReference>
<dbReference type="GO" id="GO:0003677">
    <property type="term" value="F:DNA binding"/>
    <property type="evidence" value="ECO:0007669"/>
    <property type="project" value="UniProtKB-UniRule"/>
</dbReference>
<proteinExistence type="inferred from homology"/>
<dbReference type="InterPro" id="IPR036291">
    <property type="entry name" value="NAD(P)-bd_dom_sf"/>
</dbReference>
<protein>
    <recommendedName>
        <fullName evidence="7">Redox-sensing transcriptional repressor Rex</fullName>
    </recommendedName>
</protein>
<dbReference type="Pfam" id="PF06971">
    <property type="entry name" value="Put_DNA-bind_N"/>
    <property type="match status" value="1"/>
</dbReference>
<dbReference type="NCBIfam" id="NF003995">
    <property type="entry name" value="PRK05472.2-4"/>
    <property type="match status" value="1"/>
</dbReference>
<dbReference type="PANTHER" id="PTHR35786">
    <property type="entry name" value="REDOX-SENSING TRANSCRIPTIONAL REPRESSOR REX"/>
    <property type="match status" value="1"/>
</dbReference>
<dbReference type="OrthoDB" id="9784760at2"/>
<evidence type="ECO:0000256" key="4">
    <source>
        <dbReference type="ARBA" id="ARBA00023027"/>
    </source>
</evidence>
<evidence type="ECO:0000313" key="9">
    <source>
        <dbReference type="EMBL" id="QDT72118.1"/>
    </source>
</evidence>
<dbReference type="NCBIfam" id="NF003992">
    <property type="entry name" value="PRK05472.2-1"/>
    <property type="match status" value="1"/>
</dbReference>
<dbReference type="AlphaFoldDB" id="A0A517TUS7"/>
<evidence type="ECO:0000256" key="3">
    <source>
        <dbReference type="ARBA" id="ARBA00023015"/>
    </source>
</evidence>
<dbReference type="NCBIfam" id="NF003994">
    <property type="entry name" value="PRK05472.2-3"/>
    <property type="match status" value="1"/>
</dbReference>
<dbReference type="NCBIfam" id="NF003996">
    <property type="entry name" value="PRK05472.2-5"/>
    <property type="match status" value="1"/>
</dbReference>
<keyword evidence="3 7" id="KW-0805">Transcription regulation</keyword>
<feature type="DNA-binding region" description="H-T-H motif" evidence="7">
    <location>
        <begin position="26"/>
        <end position="65"/>
    </location>
</feature>
<evidence type="ECO:0000256" key="2">
    <source>
        <dbReference type="ARBA" id="ARBA00022491"/>
    </source>
</evidence>
<evidence type="ECO:0000256" key="1">
    <source>
        <dbReference type="ARBA" id="ARBA00022490"/>
    </source>
</evidence>
<keyword evidence="6 7" id="KW-0804">Transcription</keyword>
<evidence type="ECO:0000256" key="7">
    <source>
        <dbReference type="HAMAP-Rule" id="MF_01131"/>
    </source>
</evidence>
<gene>
    <name evidence="7 9" type="primary">rex</name>
    <name evidence="9" type="ORF">I41_12840</name>
</gene>
<dbReference type="GO" id="GO:0003700">
    <property type="term" value="F:DNA-binding transcription factor activity"/>
    <property type="evidence" value="ECO:0007669"/>
    <property type="project" value="UniProtKB-UniRule"/>
</dbReference>
<comment type="similarity">
    <text evidence="7">Belongs to the transcriptional regulatory Rex family.</text>
</comment>
<dbReference type="Gene3D" id="3.40.50.720">
    <property type="entry name" value="NAD(P)-binding Rossmann-like Domain"/>
    <property type="match status" value="1"/>
</dbReference>
<keyword evidence="10" id="KW-1185">Reference proteome</keyword>
<accession>A0A517TUS7</accession>
<feature type="domain" description="CoA-binding" evidence="8">
    <location>
        <begin position="89"/>
        <end position="190"/>
    </location>
</feature>
<dbReference type="HAMAP" id="MF_01131">
    <property type="entry name" value="Rex"/>
    <property type="match status" value="1"/>
</dbReference>
<dbReference type="KEGG" id="llh:I41_12840"/>
<organism evidence="9 10">
    <name type="scientific">Lacipirellula limnantheis</name>
    <dbReference type="NCBI Taxonomy" id="2528024"/>
    <lineage>
        <taxon>Bacteria</taxon>
        <taxon>Pseudomonadati</taxon>
        <taxon>Planctomycetota</taxon>
        <taxon>Planctomycetia</taxon>
        <taxon>Pirellulales</taxon>
        <taxon>Lacipirellulaceae</taxon>
        <taxon>Lacipirellula</taxon>
    </lineage>
</organism>
<feature type="binding site" evidence="7">
    <location>
        <begin position="100"/>
        <end position="105"/>
    </location>
    <ligand>
        <name>NAD(+)</name>
        <dbReference type="ChEBI" id="CHEBI:57540"/>
    </ligand>
</feature>
<evidence type="ECO:0000313" key="10">
    <source>
        <dbReference type="Proteomes" id="UP000317909"/>
    </source>
</evidence>
<keyword evidence="4 7" id="KW-0520">NAD</keyword>